<dbReference type="GeneID" id="95966831"/>
<evidence type="ECO:0000313" key="2">
    <source>
        <dbReference type="Proteomes" id="UP001451606"/>
    </source>
</evidence>
<dbReference type="Proteomes" id="UP001451606">
    <property type="component" value="Chromosome"/>
</dbReference>
<reference evidence="1 2" key="1">
    <citation type="submission" date="2023-09" db="EMBL/GenBank/DDBJ databases">
        <authorList>
            <person name="Golyshina O.V."/>
            <person name="Lunev E.A."/>
            <person name="Bargiela R."/>
            <person name="Gaines M.C."/>
            <person name="Daum B."/>
            <person name="Bale N.J."/>
            <person name="Koenen M."/>
            <person name="Sinninghe Damst J.S."/>
            <person name="Yakimov M."/>
            <person name="Golyshin P.N."/>
        </authorList>
    </citation>
    <scope>NUCLEOTIDE SEQUENCE [LARGE SCALE GENOMIC DNA]</scope>
    <source>
        <strain evidence="1 2">M1</strain>
    </source>
</reference>
<protein>
    <submittedName>
        <fullName evidence="1">Uncharacterized protein</fullName>
    </submittedName>
</protein>
<name>A0AAX4NFU2_9ARCH</name>
<sequence length="77" mass="8838">MDQLQDLSNREDGIMVQKHGTPEDCNIFQMLEFKDLLINPHESSMRHIFNIVVGITARSPRISSLFIPESFFLSKSS</sequence>
<proteinExistence type="predicted"/>
<accession>A0AAX4NFU2</accession>
<keyword evidence="2" id="KW-1185">Reference proteome</keyword>
<evidence type="ECO:0000313" key="1">
    <source>
        <dbReference type="EMBL" id="WYX99574.1"/>
    </source>
</evidence>
<dbReference type="AlphaFoldDB" id="A0AAX4NFU2"/>
<dbReference type="RefSeq" id="WP_393971545.1">
    <property type="nucleotide sequence ID" value="NZ_CP133772.1"/>
</dbReference>
<gene>
    <name evidence="1" type="ORF">OXIME_000108</name>
</gene>
<dbReference type="KEGG" id="omr:OXIME_000108"/>
<dbReference type="EMBL" id="CP133772">
    <property type="protein sequence ID" value="WYX99574.1"/>
    <property type="molecule type" value="Genomic_DNA"/>
</dbReference>
<organism evidence="1 2">
    <name type="scientific">Oxyplasma meridianum</name>
    <dbReference type="NCBI Taxonomy" id="3073602"/>
    <lineage>
        <taxon>Archaea</taxon>
        <taxon>Methanobacteriati</taxon>
        <taxon>Thermoplasmatota</taxon>
        <taxon>Thermoplasmata</taxon>
        <taxon>Thermoplasmatales</taxon>
        <taxon>Thermoplasmataceae</taxon>
        <taxon>Oxyplasma</taxon>
    </lineage>
</organism>